<keyword evidence="5 6" id="KW-0378">Hydrolase</keyword>
<dbReference type="EC" id="3.4.21.89" evidence="3 6"/>
<evidence type="ECO:0000313" key="8">
    <source>
        <dbReference type="EMBL" id="MFC3122321.1"/>
    </source>
</evidence>
<dbReference type="SUPFAM" id="SSF51306">
    <property type="entry name" value="LexA/Signal peptidase"/>
    <property type="match status" value="1"/>
</dbReference>
<evidence type="ECO:0000313" key="9">
    <source>
        <dbReference type="Proteomes" id="UP001595478"/>
    </source>
</evidence>
<evidence type="ECO:0000256" key="4">
    <source>
        <dbReference type="ARBA" id="ARBA00019232"/>
    </source>
</evidence>
<dbReference type="InterPro" id="IPR019533">
    <property type="entry name" value="Peptidase_S26"/>
</dbReference>
<accession>A0ABV7FV38</accession>
<proteinExistence type="inferred from homology"/>
<dbReference type="Pfam" id="PF10502">
    <property type="entry name" value="Peptidase_S26"/>
    <property type="match status" value="1"/>
</dbReference>
<evidence type="ECO:0000256" key="3">
    <source>
        <dbReference type="ARBA" id="ARBA00013208"/>
    </source>
</evidence>
<dbReference type="Gene3D" id="2.10.109.10">
    <property type="entry name" value="Umud Fragment, subunit A"/>
    <property type="match status" value="1"/>
</dbReference>
<evidence type="ECO:0000259" key="7">
    <source>
        <dbReference type="Pfam" id="PF10502"/>
    </source>
</evidence>
<dbReference type="Proteomes" id="UP001595478">
    <property type="component" value="Unassembled WGS sequence"/>
</dbReference>
<dbReference type="PANTHER" id="PTHR43390">
    <property type="entry name" value="SIGNAL PEPTIDASE I"/>
    <property type="match status" value="1"/>
</dbReference>
<dbReference type="EMBL" id="JBHRSW010000018">
    <property type="protein sequence ID" value="MFC3122321.1"/>
    <property type="molecule type" value="Genomic_DNA"/>
</dbReference>
<evidence type="ECO:0000256" key="2">
    <source>
        <dbReference type="ARBA" id="ARBA00009370"/>
    </source>
</evidence>
<dbReference type="NCBIfam" id="TIGR02227">
    <property type="entry name" value="sigpep_I_bact"/>
    <property type="match status" value="1"/>
</dbReference>
<protein>
    <recommendedName>
        <fullName evidence="4 6">Signal peptidase I</fullName>
        <ecNumber evidence="3 6">3.4.21.89</ecNumber>
    </recommendedName>
</protein>
<feature type="domain" description="Peptidase S26" evidence="7">
    <location>
        <begin position="21"/>
        <end position="198"/>
    </location>
</feature>
<comment type="similarity">
    <text evidence="2 6">Belongs to the peptidase S26 family.</text>
</comment>
<gene>
    <name evidence="8" type="primary">lepB</name>
    <name evidence="8" type="ORF">ACFOHL_11880</name>
</gene>
<dbReference type="InterPro" id="IPR019758">
    <property type="entry name" value="Pept_S26A_signal_pept_1_CS"/>
</dbReference>
<dbReference type="PROSITE" id="PS00760">
    <property type="entry name" value="SPASE_I_2"/>
    <property type="match status" value="1"/>
</dbReference>
<dbReference type="CDD" id="cd06530">
    <property type="entry name" value="S26_SPase_I"/>
    <property type="match status" value="1"/>
</dbReference>
<evidence type="ECO:0000256" key="1">
    <source>
        <dbReference type="ARBA" id="ARBA00000677"/>
    </source>
</evidence>
<reference evidence="9" key="1">
    <citation type="journal article" date="2019" name="Int. J. Syst. Evol. Microbiol.">
        <title>The Global Catalogue of Microorganisms (GCM) 10K type strain sequencing project: providing services to taxonomists for standard genome sequencing and annotation.</title>
        <authorList>
            <consortium name="The Broad Institute Genomics Platform"/>
            <consortium name="The Broad Institute Genome Sequencing Center for Infectious Disease"/>
            <person name="Wu L."/>
            <person name="Ma J."/>
        </authorList>
    </citation>
    <scope>NUCLEOTIDE SEQUENCE [LARGE SCALE GENOMIC DNA]</scope>
    <source>
        <strain evidence="9">KCTC 52473</strain>
    </source>
</reference>
<dbReference type="InterPro" id="IPR019757">
    <property type="entry name" value="Pept_S26A_signal_pept_1_Lys-AS"/>
</dbReference>
<evidence type="ECO:0000256" key="5">
    <source>
        <dbReference type="ARBA" id="ARBA00022801"/>
    </source>
</evidence>
<dbReference type="RefSeq" id="WP_376920449.1">
    <property type="nucleotide sequence ID" value="NZ_JBHRSW010000018.1"/>
</dbReference>
<comment type="catalytic activity">
    <reaction evidence="1 6">
        <text>Cleavage of hydrophobic, N-terminal signal or leader sequences from secreted and periplasmic proteins.</text>
        <dbReference type="EC" id="3.4.21.89"/>
    </reaction>
</comment>
<comment type="subcellular location">
    <subcellularLocation>
        <location evidence="6">Membrane</location>
        <topology evidence="6">Multi-pass membrane protein</topology>
    </subcellularLocation>
</comment>
<name>A0ABV7FV38_9ALTE</name>
<dbReference type="PANTHER" id="PTHR43390:SF1">
    <property type="entry name" value="CHLOROPLAST PROCESSING PEPTIDASE"/>
    <property type="match status" value="1"/>
</dbReference>
<dbReference type="PROSITE" id="PS00761">
    <property type="entry name" value="SPASE_I_3"/>
    <property type="match status" value="1"/>
</dbReference>
<organism evidence="8 9">
    <name type="scientific">Agaribacter flavus</name>
    <dbReference type="NCBI Taxonomy" id="1902781"/>
    <lineage>
        <taxon>Bacteria</taxon>
        <taxon>Pseudomonadati</taxon>
        <taxon>Pseudomonadota</taxon>
        <taxon>Gammaproteobacteria</taxon>
        <taxon>Alteromonadales</taxon>
        <taxon>Alteromonadaceae</taxon>
        <taxon>Agaribacter</taxon>
    </lineage>
</organism>
<sequence>MRLAKKMNRNAKSLLKENWGFILFVMLLLISRSSIADWYQVPTGSMLPTIQEGDRILVDKMAYRLDIPFTDIPIAKTSSPERGDIVVFMSEKAGIRLVKRVLGIPGDNIAMVKNQVVLNGEVLQYTETNRANTFIEQLSGAEHPVQFENVPQPRDTFQNLIVPEGHYFVMGDNRNNSVDSRYYGLVSITELKGKATKVLYSLDSDNYFLPRAERFFSALP</sequence>
<dbReference type="InterPro" id="IPR000223">
    <property type="entry name" value="Pept_S26A_signal_pept_1"/>
</dbReference>
<keyword evidence="6" id="KW-0645">Protease</keyword>
<keyword evidence="9" id="KW-1185">Reference proteome</keyword>
<comment type="caution">
    <text evidence="8">The sequence shown here is derived from an EMBL/GenBank/DDBJ whole genome shotgun (WGS) entry which is preliminary data.</text>
</comment>
<dbReference type="PRINTS" id="PR00727">
    <property type="entry name" value="LEADERPTASE"/>
</dbReference>
<dbReference type="GO" id="GO:0009003">
    <property type="term" value="F:signal peptidase activity"/>
    <property type="evidence" value="ECO:0007669"/>
    <property type="project" value="UniProtKB-EC"/>
</dbReference>
<dbReference type="InterPro" id="IPR036286">
    <property type="entry name" value="LexA/Signal_pep-like_sf"/>
</dbReference>
<evidence type="ECO:0000256" key="6">
    <source>
        <dbReference type="RuleBase" id="RU362042"/>
    </source>
</evidence>